<dbReference type="GO" id="GO:0046872">
    <property type="term" value="F:metal ion binding"/>
    <property type="evidence" value="ECO:0007669"/>
    <property type="project" value="UniProtKB-KW"/>
</dbReference>
<sequence length="273" mass="30023">MSLDAIVDIVEGCTRVQLAGERNDGIGFPTGVSLNSCAAHHTTNPGDPEVLLKEDDVLKIDFGTHVNGWIMDSAFTVCFDPKYEQLLRASRDATEAGIRCLGVDVRVCDIGAEIEEVILENLNGHSIDQYKIHAGITIPTVRNRDKTRIRAGCFYAVETFATTGRGYVENGRGCSHYILNRGVKKPVDGARTRKVLNTIVKCMGTLPFCPRYIDRLVPDSTGSRPCMEILARMGLLDPYPPLVDSRGSLVSQFEHTVFLSDTGKEVLTRGTDY</sequence>
<dbReference type="Gene3D" id="3.90.230.10">
    <property type="entry name" value="Creatinase/methionine aminopeptidase superfamily"/>
    <property type="match status" value="1"/>
</dbReference>
<evidence type="ECO:0000256" key="4">
    <source>
        <dbReference type="ARBA" id="ARBA00022801"/>
    </source>
</evidence>
<dbReference type="InterPro" id="IPR036388">
    <property type="entry name" value="WH-like_DNA-bd_sf"/>
</dbReference>
<evidence type="ECO:0000256" key="3">
    <source>
        <dbReference type="ARBA" id="ARBA00022723"/>
    </source>
</evidence>
<keyword evidence="1" id="KW-0031">Aminopeptidase</keyword>
<dbReference type="SUPFAM" id="SSF46785">
    <property type="entry name" value="Winged helix' DNA-binding domain"/>
    <property type="match status" value="1"/>
</dbReference>
<dbReference type="PANTHER" id="PTHR45777:SF2">
    <property type="entry name" value="METHIONINE AMINOPEPTIDASE 2"/>
    <property type="match status" value="1"/>
</dbReference>
<gene>
    <name evidence="6" type="ORF">PYX00_011267</name>
</gene>
<evidence type="ECO:0000256" key="1">
    <source>
        <dbReference type="ARBA" id="ARBA00022438"/>
    </source>
</evidence>
<dbReference type="InterPro" id="IPR018349">
    <property type="entry name" value="Pept_M24A_MAP2_BS"/>
</dbReference>
<dbReference type="InterPro" id="IPR050247">
    <property type="entry name" value="Met_Aminopeptidase_Type2"/>
</dbReference>
<dbReference type="InterPro" id="IPR036005">
    <property type="entry name" value="Creatinase/aminopeptidase-like"/>
</dbReference>
<dbReference type="PROSITE" id="PS01202">
    <property type="entry name" value="MAP_2"/>
    <property type="match status" value="1"/>
</dbReference>
<accession>A0AAW2H784</accession>
<dbReference type="GO" id="GO:0005737">
    <property type="term" value="C:cytoplasm"/>
    <property type="evidence" value="ECO:0007669"/>
    <property type="project" value="TreeGrafter"/>
</dbReference>
<dbReference type="GO" id="GO:0006508">
    <property type="term" value="P:proteolysis"/>
    <property type="evidence" value="ECO:0007669"/>
    <property type="project" value="UniProtKB-KW"/>
</dbReference>
<dbReference type="PANTHER" id="PTHR45777">
    <property type="entry name" value="METHIONINE AMINOPEPTIDASE 2"/>
    <property type="match status" value="1"/>
</dbReference>
<keyword evidence="2" id="KW-0645">Protease</keyword>
<dbReference type="InterPro" id="IPR036390">
    <property type="entry name" value="WH_DNA-bd_sf"/>
</dbReference>
<dbReference type="SUPFAM" id="SSF55920">
    <property type="entry name" value="Creatinase/aminopeptidase"/>
    <property type="match status" value="1"/>
</dbReference>
<dbReference type="NCBIfam" id="TIGR00501">
    <property type="entry name" value="met_pdase_II"/>
    <property type="match status" value="1"/>
</dbReference>
<evidence type="ECO:0000313" key="6">
    <source>
        <dbReference type="EMBL" id="KAL0265555.1"/>
    </source>
</evidence>
<feature type="domain" description="Peptidase M24" evidence="5">
    <location>
        <begin position="17"/>
        <end position="167"/>
    </location>
</feature>
<name>A0AAW2H784_9NEOP</name>
<dbReference type="InterPro" id="IPR000994">
    <property type="entry name" value="Pept_M24"/>
</dbReference>
<keyword evidence="4" id="KW-0378">Hydrolase</keyword>
<dbReference type="InterPro" id="IPR002468">
    <property type="entry name" value="Pept_M24A_MAP2"/>
</dbReference>
<evidence type="ECO:0000256" key="2">
    <source>
        <dbReference type="ARBA" id="ARBA00022670"/>
    </source>
</evidence>
<reference evidence="6" key="1">
    <citation type="journal article" date="2024" name="Gigascience">
        <title>Chromosome-level genome of the poultry shaft louse Menopon gallinae provides insight into the host-switching and adaptive evolution of parasitic lice.</title>
        <authorList>
            <person name="Xu Y."/>
            <person name="Ma L."/>
            <person name="Liu S."/>
            <person name="Liang Y."/>
            <person name="Liu Q."/>
            <person name="He Z."/>
            <person name="Tian L."/>
            <person name="Duan Y."/>
            <person name="Cai W."/>
            <person name="Li H."/>
            <person name="Song F."/>
        </authorList>
    </citation>
    <scope>NUCLEOTIDE SEQUENCE</scope>
    <source>
        <strain evidence="6">Cailab_2023a</strain>
    </source>
</reference>
<dbReference type="EMBL" id="JARGDH010000006">
    <property type="protein sequence ID" value="KAL0265555.1"/>
    <property type="molecule type" value="Genomic_DNA"/>
</dbReference>
<dbReference type="GO" id="GO:0070006">
    <property type="term" value="F:metalloaminopeptidase activity"/>
    <property type="evidence" value="ECO:0007669"/>
    <property type="project" value="InterPro"/>
</dbReference>
<keyword evidence="3" id="KW-0479">Metal-binding</keyword>
<proteinExistence type="predicted"/>
<organism evidence="6">
    <name type="scientific">Menopon gallinae</name>
    <name type="common">poultry shaft louse</name>
    <dbReference type="NCBI Taxonomy" id="328185"/>
    <lineage>
        <taxon>Eukaryota</taxon>
        <taxon>Metazoa</taxon>
        <taxon>Ecdysozoa</taxon>
        <taxon>Arthropoda</taxon>
        <taxon>Hexapoda</taxon>
        <taxon>Insecta</taxon>
        <taxon>Pterygota</taxon>
        <taxon>Neoptera</taxon>
        <taxon>Paraneoptera</taxon>
        <taxon>Psocodea</taxon>
        <taxon>Troctomorpha</taxon>
        <taxon>Phthiraptera</taxon>
        <taxon>Amblycera</taxon>
        <taxon>Menoponidae</taxon>
        <taxon>Menopon</taxon>
    </lineage>
</organism>
<dbReference type="Pfam" id="PF00557">
    <property type="entry name" value="Peptidase_M24"/>
    <property type="match status" value="1"/>
</dbReference>
<dbReference type="AlphaFoldDB" id="A0AAW2H784"/>
<comment type="caution">
    <text evidence="6">The sequence shown here is derived from an EMBL/GenBank/DDBJ whole genome shotgun (WGS) entry which is preliminary data.</text>
</comment>
<evidence type="ECO:0000259" key="5">
    <source>
        <dbReference type="Pfam" id="PF00557"/>
    </source>
</evidence>
<dbReference type="Gene3D" id="1.10.10.10">
    <property type="entry name" value="Winged helix-like DNA-binding domain superfamily/Winged helix DNA-binding domain"/>
    <property type="match status" value="1"/>
</dbReference>
<protein>
    <recommendedName>
        <fullName evidence="5">Peptidase M24 domain-containing protein</fullName>
    </recommendedName>
</protein>